<dbReference type="Pfam" id="PF00437">
    <property type="entry name" value="T2SSE"/>
    <property type="match status" value="1"/>
</dbReference>
<comment type="similarity">
    <text evidence="1">Belongs to the GSP E family.</text>
</comment>
<evidence type="ECO:0000313" key="3">
    <source>
        <dbReference type="EMBL" id="CAA9260156.1"/>
    </source>
</evidence>
<dbReference type="InterPro" id="IPR050921">
    <property type="entry name" value="T4SS_GSP_E_ATPase"/>
</dbReference>
<evidence type="ECO:0000259" key="2">
    <source>
        <dbReference type="Pfam" id="PF00437"/>
    </source>
</evidence>
<organism evidence="3">
    <name type="scientific">uncultured Acidimicrobiales bacterium</name>
    <dbReference type="NCBI Taxonomy" id="310071"/>
    <lineage>
        <taxon>Bacteria</taxon>
        <taxon>Bacillati</taxon>
        <taxon>Actinomycetota</taxon>
        <taxon>Acidimicrobiia</taxon>
        <taxon>Acidimicrobiales</taxon>
        <taxon>environmental samples</taxon>
    </lineage>
</organism>
<protein>
    <submittedName>
        <fullName evidence="3">Type II/IV secretion system ATP hydrolase TadA/VirB11/CpaF, TadA subfamily</fullName>
    </submittedName>
</protein>
<reference evidence="3" key="1">
    <citation type="submission" date="2020-02" db="EMBL/GenBank/DDBJ databases">
        <authorList>
            <person name="Meier V. D."/>
        </authorList>
    </citation>
    <scope>NUCLEOTIDE SEQUENCE</scope>
    <source>
        <strain evidence="3">AVDCRST_MAG76</strain>
    </source>
</reference>
<dbReference type="EMBL" id="CADCSZ010000167">
    <property type="protein sequence ID" value="CAA9260156.1"/>
    <property type="molecule type" value="Genomic_DNA"/>
</dbReference>
<dbReference type="SUPFAM" id="SSF52540">
    <property type="entry name" value="P-loop containing nucleoside triphosphate hydrolases"/>
    <property type="match status" value="1"/>
</dbReference>
<evidence type="ECO:0000256" key="1">
    <source>
        <dbReference type="ARBA" id="ARBA00006611"/>
    </source>
</evidence>
<keyword evidence="3" id="KW-0378">Hydrolase</keyword>
<dbReference type="InterPro" id="IPR027417">
    <property type="entry name" value="P-loop_NTPase"/>
</dbReference>
<dbReference type="PANTHER" id="PTHR30486">
    <property type="entry name" value="TWITCHING MOTILITY PROTEIN PILT"/>
    <property type="match status" value="1"/>
</dbReference>
<sequence length="448" mass="48902">MASTMDPTQFAAAQASLRATVNDRLGSSIARVEADRGARLGELDQEALANALVLQAIDLYSRTCLDEGRPVPSPEEEDRLGRAVLDDLLTASSTLQSYLNDPTVMSIRANDHRTTWITYVDGRKERGPSLANDDGGLIQIIRGLAEDAFRADGIERRFDSGSPKLDCALPNGDRVFAVMAVSRPMLVIRRHNFLDLVTLEDLQAGGMLSPLEVNLLRALVLGKFNLVVSGGMRTGKTTLARVLINTIPPWERKAVLEDTPELALDRFPDLHPDVVSFCPRGANVDGAGRITMAELGEWLLRAEPDRFIVGEARGGGEIMALLTAMTCGNEGSMTTVHAPSTRAAFSKLALMCARSTERLPKDQAEELIVSAVDMVIHLEARTTSRGIQRYVSSIREVVRSTEEAVGIASNEVWRRDRDGRGGPCGQFQLDNLSRLEEAGFDATAWGYR</sequence>
<gene>
    <name evidence="3" type="ORF">AVDCRST_MAG76-2782</name>
</gene>
<dbReference type="CDD" id="cd01130">
    <property type="entry name" value="VirB11-like_ATPase"/>
    <property type="match status" value="1"/>
</dbReference>
<dbReference type="GO" id="GO:0016887">
    <property type="term" value="F:ATP hydrolysis activity"/>
    <property type="evidence" value="ECO:0007669"/>
    <property type="project" value="InterPro"/>
</dbReference>
<proteinExistence type="inferred from homology"/>
<accession>A0A6J4IVB6</accession>
<dbReference type="Gene3D" id="3.40.50.300">
    <property type="entry name" value="P-loop containing nucleotide triphosphate hydrolases"/>
    <property type="match status" value="1"/>
</dbReference>
<dbReference type="InterPro" id="IPR001482">
    <property type="entry name" value="T2SS/T4SS_dom"/>
</dbReference>
<name>A0A6J4IVB6_9ACTN</name>
<dbReference type="AlphaFoldDB" id="A0A6J4IVB6"/>
<dbReference type="Gene3D" id="3.30.450.380">
    <property type="match status" value="1"/>
</dbReference>
<dbReference type="PANTHER" id="PTHR30486:SF6">
    <property type="entry name" value="TYPE IV PILUS RETRACTATION ATPASE PILT"/>
    <property type="match status" value="1"/>
</dbReference>
<feature type="domain" description="Bacterial type II secretion system protein E" evidence="2">
    <location>
        <begin position="185"/>
        <end position="380"/>
    </location>
</feature>